<dbReference type="SUPFAM" id="SSF53756">
    <property type="entry name" value="UDP-Glycosyltransferase/glycogen phosphorylase"/>
    <property type="match status" value="1"/>
</dbReference>
<dbReference type="CDD" id="cd03784">
    <property type="entry name" value="GT1_Gtf-like"/>
    <property type="match status" value="1"/>
</dbReference>
<evidence type="ECO:0000313" key="6">
    <source>
        <dbReference type="EMBL" id="KAF3424246.1"/>
    </source>
</evidence>
<dbReference type="AlphaFoldDB" id="A0A833RVU0"/>
<evidence type="ECO:0000256" key="4">
    <source>
        <dbReference type="SAM" id="Phobius"/>
    </source>
</evidence>
<sequence>MKLLLPIFLTIIACGWCNGLQILGIFPLNGKSHWVMAERLMTSLAERGHQVDVVTHFPLKKLPLNYNQISLDGTLPTVVNNMNATNVTAFGNLDVAKLMEIAGTRICELMSHKQLQDVLKTSKDYDLIIIETEKSDFYLPQMFTFPCYLGFGSHLNKPIVGIITSGFPEWLSSYIGNPYNPSFTPGIFQSLSQRMTFWERLQNTVLTNLIAGQIISHMNKQSDFVRKYMNIDAEIPDLYRNVAAILVNSHYSINGINPTTPGVIEVGGLHINENSDPLSPEVKKWLDESTQGCVFFTFGSMVRIETFPKPLIETFYKVFKRIAPVRVLMKVAKKEDLLPGLPKNVMVQPWYPQVTVFKHKNVKAFITHGGLMGTQEAIYFGIPLVGIPLFGDQHMNLKHAANKKVAVNLGSLDNITEETLYQALDTVLYDETYRSNMKRLSNLFRERPMSAIDTAIYWIEYVGRNGFILQSPAMHLTWWQQNLLDIYAFILACVAVVLYIAVLLIQKLKNYIFGCRSCSKQKISESKKKNQLFICKKNIVQFLFFQYCKIVKCCINI</sequence>
<keyword evidence="3" id="KW-0808">Transferase</keyword>
<gene>
    <name evidence="6" type="ORF">E2986_06331</name>
</gene>
<dbReference type="InterPro" id="IPR002213">
    <property type="entry name" value="UDP_glucos_trans"/>
</dbReference>
<protein>
    <recommendedName>
        <fullName evidence="8">UDP-glycosyltransferase</fullName>
    </recommendedName>
</protein>
<evidence type="ECO:0000256" key="3">
    <source>
        <dbReference type="ARBA" id="ARBA00022679"/>
    </source>
</evidence>
<dbReference type="PANTHER" id="PTHR48043:SF145">
    <property type="entry name" value="FI06409P-RELATED"/>
    <property type="match status" value="1"/>
</dbReference>
<dbReference type="Gene3D" id="3.40.50.2000">
    <property type="entry name" value="Glycogen Phosphorylase B"/>
    <property type="match status" value="1"/>
</dbReference>
<keyword evidence="7" id="KW-1185">Reference proteome</keyword>
<proteinExistence type="inferred from homology"/>
<accession>A0A833RVU0</accession>
<keyword evidence="4" id="KW-1133">Transmembrane helix</keyword>
<dbReference type="PANTHER" id="PTHR48043">
    <property type="entry name" value="EG:EG0003.4 PROTEIN-RELATED"/>
    <property type="match status" value="1"/>
</dbReference>
<dbReference type="Proteomes" id="UP000655588">
    <property type="component" value="Unassembled WGS sequence"/>
</dbReference>
<keyword evidence="4" id="KW-0472">Membrane</keyword>
<evidence type="ECO:0000256" key="2">
    <source>
        <dbReference type="ARBA" id="ARBA00022676"/>
    </source>
</evidence>
<dbReference type="InterPro" id="IPR050271">
    <property type="entry name" value="UDP-glycosyltransferase"/>
</dbReference>
<keyword evidence="2" id="KW-0328">Glycosyltransferase</keyword>
<reference evidence="6" key="1">
    <citation type="submission" date="2019-11" db="EMBL/GenBank/DDBJ databases">
        <title>The nuclear and mitochondrial genomes of Frieseomelitta varia - a highly eusocial stingless bee (Meliponini) with a permanently sterile worker caste.</title>
        <authorList>
            <person name="Freitas F.C.P."/>
            <person name="Lourenco A.P."/>
            <person name="Nunes F.M.F."/>
            <person name="Paschoal A.R."/>
            <person name="Abreu F.C.P."/>
            <person name="Barbin F.O."/>
            <person name="Bataglia L."/>
            <person name="Cardoso-Junior C.A.M."/>
            <person name="Cervoni M.S."/>
            <person name="Silva S.R."/>
            <person name="Dalarmi F."/>
            <person name="Del Lama M.A."/>
            <person name="Depintor T.S."/>
            <person name="Ferreira K.M."/>
            <person name="Goria P.S."/>
            <person name="Jaskot M.C."/>
            <person name="Lago D.C."/>
            <person name="Luna-Lucena D."/>
            <person name="Moda L.M."/>
            <person name="Nascimento L."/>
            <person name="Pedrino M."/>
            <person name="Rabico F.O."/>
            <person name="Sanches F.C."/>
            <person name="Santos D.E."/>
            <person name="Santos C.G."/>
            <person name="Vieira J."/>
            <person name="Lopes T.F."/>
            <person name="Barchuk A.R."/>
            <person name="Hartfelder K."/>
            <person name="Simoes Z.L.P."/>
            <person name="Bitondi M.M.G."/>
            <person name="Pinheiro D.G."/>
        </authorList>
    </citation>
    <scope>NUCLEOTIDE SEQUENCE</scope>
    <source>
        <strain evidence="6">USP_RPSP 00005682</strain>
        <tissue evidence="6">Whole individual</tissue>
    </source>
</reference>
<dbReference type="FunFam" id="3.40.50.2000:FF:000050">
    <property type="entry name" value="UDP-glucuronosyltransferase"/>
    <property type="match status" value="1"/>
</dbReference>
<keyword evidence="4" id="KW-0812">Transmembrane</keyword>
<comment type="similarity">
    <text evidence="1">Belongs to the UDP-glycosyltransferase family.</text>
</comment>
<evidence type="ECO:0000313" key="7">
    <source>
        <dbReference type="Proteomes" id="UP000655588"/>
    </source>
</evidence>
<name>A0A833RVU0_9HYME</name>
<keyword evidence="5" id="KW-0732">Signal</keyword>
<organism evidence="6 7">
    <name type="scientific">Frieseomelitta varia</name>
    <dbReference type="NCBI Taxonomy" id="561572"/>
    <lineage>
        <taxon>Eukaryota</taxon>
        <taxon>Metazoa</taxon>
        <taxon>Ecdysozoa</taxon>
        <taxon>Arthropoda</taxon>
        <taxon>Hexapoda</taxon>
        <taxon>Insecta</taxon>
        <taxon>Pterygota</taxon>
        <taxon>Neoptera</taxon>
        <taxon>Endopterygota</taxon>
        <taxon>Hymenoptera</taxon>
        <taxon>Apocrita</taxon>
        <taxon>Aculeata</taxon>
        <taxon>Apoidea</taxon>
        <taxon>Anthophila</taxon>
        <taxon>Apidae</taxon>
        <taxon>Frieseomelitta</taxon>
    </lineage>
</organism>
<feature type="signal peptide" evidence="5">
    <location>
        <begin position="1"/>
        <end position="19"/>
    </location>
</feature>
<dbReference type="GO" id="GO:0008194">
    <property type="term" value="F:UDP-glycosyltransferase activity"/>
    <property type="evidence" value="ECO:0007669"/>
    <property type="project" value="InterPro"/>
</dbReference>
<feature type="transmembrane region" description="Helical" evidence="4">
    <location>
        <begin position="486"/>
        <end position="505"/>
    </location>
</feature>
<evidence type="ECO:0000256" key="1">
    <source>
        <dbReference type="ARBA" id="ARBA00009995"/>
    </source>
</evidence>
<dbReference type="Pfam" id="PF00201">
    <property type="entry name" value="UDPGT"/>
    <property type="match status" value="1"/>
</dbReference>
<feature type="chain" id="PRO_5032376579" description="UDP-glycosyltransferase" evidence="5">
    <location>
        <begin position="20"/>
        <end position="557"/>
    </location>
</feature>
<dbReference type="EMBL" id="WNWW01000485">
    <property type="protein sequence ID" value="KAF3424246.1"/>
    <property type="molecule type" value="Genomic_DNA"/>
</dbReference>
<evidence type="ECO:0008006" key="8">
    <source>
        <dbReference type="Google" id="ProtNLM"/>
    </source>
</evidence>
<comment type="caution">
    <text evidence="6">The sequence shown here is derived from an EMBL/GenBank/DDBJ whole genome shotgun (WGS) entry which is preliminary data.</text>
</comment>
<evidence type="ECO:0000256" key="5">
    <source>
        <dbReference type="SAM" id="SignalP"/>
    </source>
</evidence>